<dbReference type="Pfam" id="PF09698">
    <property type="entry name" value="GSu_C4xC__C2xCH"/>
    <property type="match status" value="2"/>
</dbReference>
<proteinExistence type="predicted"/>
<dbReference type="PROSITE" id="PS51257">
    <property type="entry name" value="PROKAR_LIPOPROTEIN"/>
    <property type="match status" value="1"/>
</dbReference>
<dbReference type="InterPro" id="IPR036280">
    <property type="entry name" value="Multihaem_cyt_sf"/>
</dbReference>
<keyword evidence="1" id="KW-0732">Signal</keyword>
<dbReference type="SUPFAM" id="SSF48695">
    <property type="entry name" value="Multiheme cytochromes"/>
    <property type="match status" value="2"/>
</dbReference>
<protein>
    <recommendedName>
        <fullName evidence="4">Cytochrome C family protein</fullName>
    </recommendedName>
</protein>
<name>A0ABM7XCC5_9BACT</name>
<reference evidence="3" key="1">
    <citation type="journal article" date="2022" name="Int. J. Syst. Evol. Microbiol.">
        <title>Anaeromyxobacter oryzae sp. nov., Anaeromyxobacter diazotrophicus sp. nov. and Anaeromyxobacter paludicola sp. nov., isolated from paddy soils.</title>
        <authorList>
            <person name="Itoh H."/>
            <person name="Xu Z."/>
            <person name="Mise K."/>
            <person name="Masuda Y."/>
            <person name="Ushijima N."/>
            <person name="Hayakawa C."/>
            <person name="Shiratori Y."/>
            <person name="Senoo K."/>
        </authorList>
    </citation>
    <scope>NUCLEOTIDE SEQUENCE [LARGE SCALE GENOMIC DNA]</scope>
    <source>
        <strain evidence="3">Red630</strain>
    </source>
</reference>
<evidence type="ECO:0000313" key="3">
    <source>
        <dbReference type="Proteomes" id="UP001162734"/>
    </source>
</evidence>
<dbReference type="NCBIfam" id="TIGR01904">
    <property type="entry name" value="GSu_C4xC__C2xCH"/>
    <property type="match status" value="3"/>
</dbReference>
<feature type="signal peptide" evidence="1">
    <location>
        <begin position="1"/>
        <end position="25"/>
    </location>
</feature>
<evidence type="ECO:0000313" key="2">
    <source>
        <dbReference type="EMBL" id="BDG09521.1"/>
    </source>
</evidence>
<dbReference type="RefSeq" id="WP_248341800.1">
    <property type="nucleotide sequence ID" value="NZ_AP025592.1"/>
</dbReference>
<dbReference type="Proteomes" id="UP001162734">
    <property type="component" value="Chromosome"/>
</dbReference>
<gene>
    <name evidence="2" type="ORF">AMPC_26340</name>
</gene>
<accession>A0ABM7XCC5</accession>
<organism evidence="2 3">
    <name type="scientific">Anaeromyxobacter paludicola</name>
    <dbReference type="NCBI Taxonomy" id="2918171"/>
    <lineage>
        <taxon>Bacteria</taxon>
        <taxon>Pseudomonadati</taxon>
        <taxon>Myxococcota</taxon>
        <taxon>Myxococcia</taxon>
        <taxon>Myxococcales</taxon>
        <taxon>Cystobacterineae</taxon>
        <taxon>Anaeromyxobacteraceae</taxon>
        <taxon>Anaeromyxobacter</taxon>
    </lineage>
</organism>
<evidence type="ECO:0008006" key="4">
    <source>
        <dbReference type="Google" id="ProtNLM"/>
    </source>
</evidence>
<feature type="chain" id="PRO_5046725498" description="Cytochrome C family protein" evidence="1">
    <location>
        <begin position="26"/>
        <end position="571"/>
    </location>
</feature>
<sequence>MSRCVIVAALACSAALLACGSGRHAESAGGAQGACERCHGDGTTSPVFGLSNTSDPRVGAHLAHVQDGPVRQGLGCDACHAVPHAVGDPGHFSGTGLLAFGPLATANGRLTPRFLPGDASTPPSCSQVYCHGATLQGGRFTQPVWTRVDGAQSACDACHGYPPPPPHLAATRCEGCHGRTVRPDGTVDVAGGYHVNGRLDVTFSADVPCGGCHEVPPATGSHAVHFALQGAPPVATYGDLRILQDYAPQGGPGYAFGCGNCHPLDAAKHGDGAVEVELHDPAAPAGSLKARNGPGATYAADRTCGQVYCHGSGQDAPAFQPTPAWDSGARLGCDGCHGNPPRYPSGGAGTATANSHLVLGDDGWELGHFLGMPGAWHPGGTKHGGALAAGQDAAPITCQACHAGTVDPGHTGPSGFYWLDTSGSYQLPGGDPARLTTRTYADLACTACHGTAGGPAAEGGAVLPRLHVNGRRDVVFDARTALPGSIPWLPAAPDRPTRPYWVTSAATLVDPAQVPGAVMDGTTLSVHLADARWDPATKTCTSVGCHLAQTSVRWGTTPVGSATCGACHGLP</sequence>
<keyword evidence="3" id="KW-1185">Reference proteome</keyword>
<dbReference type="InterPro" id="IPR010176">
    <property type="entry name" value="C4xCH_C2xCH_motif_GEOSU"/>
</dbReference>
<dbReference type="EMBL" id="AP025592">
    <property type="protein sequence ID" value="BDG09521.1"/>
    <property type="molecule type" value="Genomic_DNA"/>
</dbReference>
<evidence type="ECO:0000256" key="1">
    <source>
        <dbReference type="SAM" id="SignalP"/>
    </source>
</evidence>